<dbReference type="GO" id="GO:0006313">
    <property type="term" value="P:DNA transposition"/>
    <property type="evidence" value="ECO:0007669"/>
    <property type="project" value="InterPro"/>
</dbReference>
<dbReference type="GO" id="GO:0003677">
    <property type="term" value="F:DNA binding"/>
    <property type="evidence" value="ECO:0007669"/>
    <property type="project" value="UniProtKB-KW"/>
</dbReference>
<organism evidence="6 7">
    <name type="scientific">Herrania umbratica</name>
    <dbReference type="NCBI Taxonomy" id="108875"/>
    <lineage>
        <taxon>Eukaryota</taxon>
        <taxon>Viridiplantae</taxon>
        <taxon>Streptophyta</taxon>
        <taxon>Embryophyta</taxon>
        <taxon>Tracheophyta</taxon>
        <taxon>Spermatophyta</taxon>
        <taxon>Magnoliopsida</taxon>
        <taxon>eudicotyledons</taxon>
        <taxon>Gunneridae</taxon>
        <taxon>Pentapetalae</taxon>
        <taxon>rosids</taxon>
        <taxon>malvids</taxon>
        <taxon>Malvales</taxon>
        <taxon>Malvaceae</taxon>
        <taxon>Byttnerioideae</taxon>
        <taxon>Herrania</taxon>
    </lineage>
</organism>
<keyword evidence="1" id="KW-0815">Transposition</keyword>
<evidence type="ECO:0000313" key="6">
    <source>
        <dbReference type="Proteomes" id="UP000504621"/>
    </source>
</evidence>
<accession>A0A6J0ZV76</accession>
<reference evidence="7" key="1">
    <citation type="submission" date="2025-08" db="UniProtKB">
        <authorList>
            <consortium name="RefSeq"/>
        </authorList>
    </citation>
    <scope>IDENTIFICATION</scope>
    <source>
        <tissue evidence="7">Leaf</tissue>
    </source>
</reference>
<sequence length="372" mass="43073">MYPEVQCLCKDEDEQIYPVSFGIGNVENKKSWSWFLNQLGRAIGCPENAIFISDQHLGIKNAIEKVYKDAHHDLCNYHLGKNIKNMFKLEDVGTIYTLAANCYRLTDFNRHMNKLKQLYKPAYDRLMRLGSKRWARVRSPIRRYRLMTSNIAECINSCLKHVRKMPITVRIECIKAMFQHWFLDRHNEALNLTMPLSPWVIDLLNKQFNEACHFSIQPIDRMEFQVIGGTKDAVVNLCTKTCSCGEFQTDLLPYTHAMAAISKYKCAAIEFCSDYYFTRSWVDGYAVPIHSIGHPSEWDIPYDVKQMVVLPPTWGDQEGKPRRKRIPSAGESSRRHRYSQCKSYGHNRQNCLMLFPTLSTNGETSSTQSTAQ</sequence>
<proteinExistence type="predicted"/>
<evidence type="ECO:0000256" key="4">
    <source>
        <dbReference type="SAM" id="MobiDB-lite"/>
    </source>
</evidence>
<evidence type="ECO:0000256" key="3">
    <source>
        <dbReference type="ARBA" id="ARBA00023172"/>
    </source>
</evidence>
<protein>
    <submittedName>
        <fullName evidence="7">Uncharacterized protein LOC110412271</fullName>
    </submittedName>
</protein>
<dbReference type="SMART" id="SM00575">
    <property type="entry name" value="ZnF_PMZ"/>
    <property type="match status" value="1"/>
</dbReference>
<evidence type="ECO:0000256" key="2">
    <source>
        <dbReference type="ARBA" id="ARBA00023125"/>
    </source>
</evidence>
<keyword evidence="2" id="KW-0238">DNA-binding</keyword>
<keyword evidence="3" id="KW-0233">DNA recombination</keyword>
<feature type="domain" description="Zinc finger PMZ-type" evidence="5">
    <location>
        <begin position="240"/>
        <end position="267"/>
    </location>
</feature>
<dbReference type="InterPro" id="IPR001207">
    <property type="entry name" value="Transposase_mutator"/>
</dbReference>
<dbReference type="GO" id="GO:0008270">
    <property type="term" value="F:zinc ion binding"/>
    <property type="evidence" value="ECO:0007669"/>
    <property type="project" value="InterPro"/>
</dbReference>
<dbReference type="RefSeq" id="XP_021278476.1">
    <property type="nucleotide sequence ID" value="XM_021422801.1"/>
</dbReference>
<name>A0A6J0ZV76_9ROSI</name>
<dbReference type="PANTHER" id="PTHR31973:SF195">
    <property type="entry name" value="MUDR FAMILY TRANSPOSASE"/>
    <property type="match status" value="1"/>
</dbReference>
<dbReference type="GeneID" id="110412271"/>
<dbReference type="AlphaFoldDB" id="A0A6J0ZV76"/>
<dbReference type="OrthoDB" id="1938144at2759"/>
<dbReference type="PANTHER" id="PTHR31973">
    <property type="entry name" value="POLYPROTEIN, PUTATIVE-RELATED"/>
    <property type="match status" value="1"/>
</dbReference>
<evidence type="ECO:0000256" key="1">
    <source>
        <dbReference type="ARBA" id="ARBA00022578"/>
    </source>
</evidence>
<feature type="region of interest" description="Disordered" evidence="4">
    <location>
        <begin position="313"/>
        <end position="339"/>
    </location>
</feature>
<evidence type="ECO:0000259" key="5">
    <source>
        <dbReference type="SMART" id="SM00575"/>
    </source>
</evidence>
<keyword evidence="6" id="KW-1185">Reference proteome</keyword>
<dbReference type="InterPro" id="IPR006564">
    <property type="entry name" value="Znf_PMZ"/>
</dbReference>
<dbReference type="Proteomes" id="UP000504621">
    <property type="component" value="Unplaced"/>
</dbReference>
<dbReference type="GO" id="GO:0004803">
    <property type="term" value="F:transposase activity"/>
    <property type="evidence" value="ECO:0007669"/>
    <property type="project" value="InterPro"/>
</dbReference>
<gene>
    <name evidence="7" type="primary">LOC110412271</name>
</gene>
<dbReference type="Pfam" id="PF00872">
    <property type="entry name" value="Transposase_mut"/>
    <property type="match status" value="1"/>
</dbReference>
<evidence type="ECO:0000313" key="7">
    <source>
        <dbReference type="RefSeq" id="XP_021278476.1"/>
    </source>
</evidence>